<organism evidence="18 19">
    <name type="scientific">Callipepla squamata</name>
    <name type="common">Scaled quail</name>
    <dbReference type="NCBI Taxonomy" id="9009"/>
    <lineage>
        <taxon>Eukaryota</taxon>
        <taxon>Metazoa</taxon>
        <taxon>Chordata</taxon>
        <taxon>Craniata</taxon>
        <taxon>Vertebrata</taxon>
        <taxon>Euteleostomi</taxon>
        <taxon>Archelosauria</taxon>
        <taxon>Archosauria</taxon>
        <taxon>Dinosauria</taxon>
        <taxon>Saurischia</taxon>
        <taxon>Theropoda</taxon>
        <taxon>Coelurosauria</taxon>
        <taxon>Aves</taxon>
        <taxon>Neognathae</taxon>
        <taxon>Galloanserae</taxon>
        <taxon>Galliformes</taxon>
        <taxon>Odontophoridae</taxon>
        <taxon>Callipepla</taxon>
    </lineage>
</organism>
<dbReference type="GO" id="GO:0008395">
    <property type="term" value="F:steroid hydroxylase activity"/>
    <property type="evidence" value="ECO:0007669"/>
    <property type="project" value="TreeGrafter"/>
</dbReference>
<dbReference type="PANTHER" id="PTHR24302:SF47">
    <property type="entry name" value="CYTOCHROME P450"/>
    <property type="match status" value="1"/>
</dbReference>
<dbReference type="InterPro" id="IPR002402">
    <property type="entry name" value="Cyt_P450_E_grp-II"/>
</dbReference>
<dbReference type="Pfam" id="PF00067">
    <property type="entry name" value="p450"/>
    <property type="match status" value="1"/>
</dbReference>
<dbReference type="Gene3D" id="1.10.630.10">
    <property type="entry name" value="Cytochrome P450"/>
    <property type="match status" value="1"/>
</dbReference>
<dbReference type="GO" id="GO:0005789">
    <property type="term" value="C:endoplasmic reticulum membrane"/>
    <property type="evidence" value="ECO:0007669"/>
    <property type="project" value="UniProtKB-SubCell"/>
</dbReference>
<evidence type="ECO:0000313" key="19">
    <source>
        <dbReference type="Proteomes" id="UP000198323"/>
    </source>
</evidence>
<evidence type="ECO:0000313" key="18">
    <source>
        <dbReference type="EMBL" id="OXB69335.1"/>
    </source>
</evidence>
<dbReference type="Proteomes" id="UP000198323">
    <property type="component" value="Unassembled WGS sequence"/>
</dbReference>
<comment type="subcellular location">
    <subcellularLocation>
        <location evidence="2">Endoplasmic reticulum membrane</location>
    </subcellularLocation>
</comment>
<evidence type="ECO:0000256" key="16">
    <source>
        <dbReference type="SAM" id="MobiDB-lite"/>
    </source>
</evidence>
<dbReference type="AlphaFoldDB" id="A0A226NNH5"/>
<dbReference type="InterPro" id="IPR050705">
    <property type="entry name" value="Cytochrome_P450_3A"/>
</dbReference>
<dbReference type="GO" id="GO:0006631">
    <property type="term" value="P:fatty acid metabolic process"/>
    <property type="evidence" value="ECO:0007669"/>
    <property type="project" value="UniProtKB-KW"/>
</dbReference>
<evidence type="ECO:0000256" key="1">
    <source>
        <dbReference type="ARBA" id="ARBA00001971"/>
    </source>
</evidence>
<keyword evidence="11" id="KW-0408">Iron</keyword>
<dbReference type="GO" id="GO:0016829">
    <property type="term" value="F:lyase activity"/>
    <property type="evidence" value="ECO:0007669"/>
    <property type="project" value="UniProtKB-KW"/>
</dbReference>
<dbReference type="PANTHER" id="PTHR24302">
    <property type="entry name" value="CYTOCHROME P450 FAMILY 3"/>
    <property type="match status" value="1"/>
</dbReference>
<gene>
    <name evidence="18" type="ORF">ASZ78_015735</name>
</gene>
<sequence>MSLYYIGRQMFVVISAPEVIKQILVTDFSNFTNRTEEQDMICKVMNAGRIEYGFPLITKQKPNLISKPMLDSILCLRDERWKYVRSLLTPAFGDAKLKEMIPLINQACNVLLSNLKVYADSGRAFDIQRCYNCFTLDVVGSVAFGTEVDSQKNPDDPFVKNCRTFFEMSLFKPLLFLILSFPSIMIPLLQILPNKKQKELNGFFIQTIKNAIVFRDQQDAAEIHIPAIRDTNSPSCQQENHLCGQHFDAKYMKRRRDFLQWMLDSRNSADALAGGYFDKICPATTSSQNEVPLVDKAPSEKVQKTLTEDEVAGQAFLFLIAGYETTTSTLSFATYLLATNPECQEKLLQEIDEFSAKHGKRGKEERSKEEIGQNDSDLLVQ</sequence>
<proteinExistence type="inferred from homology"/>
<feature type="region of interest" description="Disordered" evidence="16">
    <location>
        <begin position="357"/>
        <end position="381"/>
    </location>
</feature>
<accession>A0A226NNH5</accession>
<dbReference type="GO" id="GO:0005506">
    <property type="term" value="F:iron ion binding"/>
    <property type="evidence" value="ECO:0007669"/>
    <property type="project" value="InterPro"/>
</dbReference>
<keyword evidence="12" id="KW-0503">Monooxygenase</keyword>
<keyword evidence="5 17" id="KW-0812">Transmembrane</keyword>
<dbReference type="InterPro" id="IPR036396">
    <property type="entry name" value="Cyt_P450_sf"/>
</dbReference>
<dbReference type="OrthoDB" id="1470350at2759"/>
<evidence type="ECO:0000256" key="8">
    <source>
        <dbReference type="ARBA" id="ARBA00022832"/>
    </source>
</evidence>
<dbReference type="GO" id="GO:0016705">
    <property type="term" value="F:oxidoreductase activity, acting on paired donors, with incorporation or reduction of molecular oxygen"/>
    <property type="evidence" value="ECO:0007669"/>
    <property type="project" value="InterPro"/>
</dbReference>
<name>A0A226NNH5_CALSU</name>
<keyword evidence="13" id="KW-0443">Lipid metabolism</keyword>
<dbReference type="GO" id="GO:0020037">
    <property type="term" value="F:heme binding"/>
    <property type="evidence" value="ECO:0007669"/>
    <property type="project" value="InterPro"/>
</dbReference>
<evidence type="ECO:0000256" key="5">
    <source>
        <dbReference type="ARBA" id="ARBA00022692"/>
    </source>
</evidence>
<evidence type="ECO:0000256" key="15">
    <source>
        <dbReference type="ARBA" id="ARBA00023239"/>
    </source>
</evidence>
<reference evidence="18 19" key="1">
    <citation type="submission" date="2016-07" db="EMBL/GenBank/DDBJ databases">
        <title>Disparate Historic Effective Population Sizes Predicted by Modern Levels of Genome Diversity for the Scaled Quail (Callipepla squamata) and the Northern Bobwhite (Colinus virginianus): Inferences from First and Second Generation Draft Genome Assemblies for Sympatric New World Quail.</title>
        <authorList>
            <person name="Oldeschulte D.L."/>
            <person name="Halley Y.A."/>
            <person name="Bhattarai E.K."/>
            <person name="Brashear W.A."/>
            <person name="Hill J."/>
            <person name="Metz R.P."/>
            <person name="Johnson C.D."/>
            <person name="Rollins D."/>
            <person name="Peterson M.J."/>
            <person name="Bickhart D.M."/>
            <person name="Decker J.E."/>
            <person name="Seabury C.M."/>
        </authorList>
    </citation>
    <scope>NUCLEOTIDE SEQUENCE [LARGE SCALE GENOMIC DNA]</scope>
    <source>
        <strain evidence="18 19">Texas</strain>
        <tissue evidence="18">Leg muscle</tissue>
    </source>
</reference>
<dbReference type="SUPFAM" id="SSF48264">
    <property type="entry name" value="Cytochrome P450"/>
    <property type="match status" value="1"/>
</dbReference>
<keyword evidence="8" id="KW-0276">Fatty acid metabolism</keyword>
<keyword evidence="6" id="KW-0479">Metal-binding</keyword>
<keyword evidence="19" id="KW-1185">Reference proteome</keyword>
<keyword evidence="14 17" id="KW-0472">Membrane</keyword>
<evidence type="ECO:0000256" key="17">
    <source>
        <dbReference type="SAM" id="Phobius"/>
    </source>
</evidence>
<dbReference type="PRINTS" id="PR00464">
    <property type="entry name" value="EP450II"/>
</dbReference>
<keyword evidence="9 17" id="KW-1133">Transmembrane helix</keyword>
<protein>
    <recommendedName>
        <fullName evidence="20">Thromboxane-A synthase</fullName>
    </recommendedName>
</protein>
<evidence type="ECO:0000256" key="3">
    <source>
        <dbReference type="ARBA" id="ARBA00010617"/>
    </source>
</evidence>
<evidence type="ECO:0000256" key="2">
    <source>
        <dbReference type="ARBA" id="ARBA00004586"/>
    </source>
</evidence>
<evidence type="ECO:0000256" key="13">
    <source>
        <dbReference type="ARBA" id="ARBA00023098"/>
    </source>
</evidence>
<keyword evidence="7" id="KW-0256">Endoplasmic reticulum</keyword>
<evidence type="ECO:0000256" key="11">
    <source>
        <dbReference type="ARBA" id="ARBA00023004"/>
    </source>
</evidence>
<evidence type="ECO:0000256" key="10">
    <source>
        <dbReference type="ARBA" id="ARBA00023002"/>
    </source>
</evidence>
<comment type="cofactor">
    <cofactor evidence="1">
        <name>heme</name>
        <dbReference type="ChEBI" id="CHEBI:30413"/>
    </cofactor>
</comment>
<keyword evidence="15" id="KW-0456">Lyase</keyword>
<comment type="similarity">
    <text evidence="3">Belongs to the cytochrome P450 family.</text>
</comment>
<evidence type="ECO:0000256" key="14">
    <source>
        <dbReference type="ARBA" id="ARBA00023136"/>
    </source>
</evidence>
<evidence type="ECO:0000256" key="6">
    <source>
        <dbReference type="ARBA" id="ARBA00022723"/>
    </source>
</evidence>
<feature type="transmembrane region" description="Helical" evidence="17">
    <location>
        <begin position="173"/>
        <end position="192"/>
    </location>
</feature>
<evidence type="ECO:0000256" key="12">
    <source>
        <dbReference type="ARBA" id="ARBA00023033"/>
    </source>
</evidence>
<evidence type="ECO:0000256" key="9">
    <source>
        <dbReference type="ARBA" id="ARBA00022989"/>
    </source>
</evidence>
<dbReference type="EMBL" id="MCFN01000002">
    <property type="protein sequence ID" value="OXB69335.1"/>
    <property type="molecule type" value="Genomic_DNA"/>
</dbReference>
<evidence type="ECO:0000256" key="7">
    <source>
        <dbReference type="ARBA" id="ARBA00022824"/>
    </source>
</evidence>
<dbReference type="InterPro" id="IPR001128">
    <property type="entry name" value="Cyt_P450"/>
</dbReference>
<dbReference type="STRING" id="9009.A0A226NNH5"/>
<keyword evidence="10" id="KW-0560">Oxidoreductase</keyword>
<feature type="compositionally biased region" description="Basic and acidic residues" evidence="16">
    <location>
        <begin position="362"/>
        <end position="371"/>
    </location>
</feature>
<comment type="caution">
    <text evidence="18">The sequence shown here is derived from an EMBL/GenBank/DDBJ whole genome shotgun (WGS) entry which is preliminary data.</text>
</comment>
<keyword evidence="4" id="KW-0349">Heme</keyword>
<evidence type="ECO:0008006" key="20">
    <source>
        <dbReference type="Google" id="ProtNLM"/>
    </source>
</evidence>
<evidence type="ECO:0000256" key="4">
    <source>
        <dbReference type="ARBA" id="ARBA00022617"/>
    </source>
</evidence>